<dbReference type="EMBL" id="DXDD01000086">
    <property type="protein sequence ID" value="HIY60367.1"/>
    <property type="molecule type" value="Genomic_DNA"/>
</dbReference>
<dbReference type="Gene3D" id="1.10.1760.20">
    <property type="match status" value="1"/>
</dbReference>
<organism evidence="2 3">
    <name type="scientific">Candidatus Eisenbergiella pullistercoris</name>
    <dbReference type="NCBI Taxonomy" id="2838555"/>
    <lineage>
        <taxon>Bacteria</taxon>
        <taxon>Bacillati</taxon>
        <taxon>Bacillota</taxon>
        <taxon>Clostridia</taxon>
        <taxon>Lachnospirales</taxon>
        <taxon>Lachnospiraceae</taxon>
        <taxon>Eisenbergiella</taxon>
    </lineage>
</organism>
<evidence type="ECO:0000313" key="3">
    <source>
        <dbReference type="Proteomes" id="UP000824007"/>
    </source>
</evidence>
<name>A0A9D2C5L7_9FIRM</name>
<gene>
    <name evidence="2" type="ORF">H9831_06795</name>
</gene>
<reference evidence="2" key="1">
    <citation type="journal article" date="2021" name="PeerJ">
        <title>Extensive microbial diversity within the chicken gut microbiome revealed by metagenomics and culture.</title>
        <authorList>
            <person name="Gilroy R."/>
            <person name="Ravi A."/>
            <person name="Getino M."/>
            <person name="Pursley I."/>
            <person name="Horton D.L."/>
            <person name="Alikhan N.F."/>
            <person name="Baker D."/>
            <person name="Gharbi K."/>
            <person name="Hall N."/>
            <person name="Watson M."/>
            <person name="Adriaenssens E.M."/>
            <person name="Foster-Nyarko E."/>
            <person name="Jarju S."/>
            <person name="Secka A."/>
            <person name="Antonio M."/>
            <person name="Oren A."/>
            <person name="Chaudhuri R.R."/>
            <person name="La Ragione R."/>
            <person name="Hildebrand F."/>
            <person name="Pallen M.J."/>
        </authorList>
    </citation>
    <scope>NUCLEOTIDE SEQUENCE</scope>
    <source>
        <strain evidence="2">ChiSxjej3B15-24422</strain>
    </source>
</reference>
<evidence type="ECO:0000313" key="2">
    <source>
        <dbReference type="EMBL" id="HIY60367.1"/>
    </source>
</evidence>
<accession>A0A9D2C5L7</accession>
<dbReference type="PIRSF" id="PIRSF027391">
    <property type="entry name" value="Hpre_diP_synt_I"/>
    <property type="match status" value="1"/>
</dbReference>
<keyword evidence="1" id="KW-1133">Transmembrane helix</keyword>
<keyword evidence="1" id="KW-0472">Membrane</keyword>
<protein>
    <submittedName>
        <fullName evidence="2">Gx transporter family protein</fullName>
    </submittedName>
</protein>
<reference evidence="2" key="2">
    <citation type="submission" date="2021-04" db="EMBL/GenBank/DDBJ databases">
        <authorList>
            <person name="Gilroy R."/>
        </authorList>
    </citation>
    <scope>NUCLEOTIDE SEQUENCE</scope>
    <source>
        <strain evidence="2">ChiSxjej3B15-24422</strain>
    </source>
</reference>
<sequence>MRTARLGLLLALALILGYVETLVPLPFGVPGMKLGLPNLAVLLTLCLFGSREALSVNAARVCLAAFLFGSLSSLLYSLAGALLSFLVMAAVKKNPRFSVTGMSCAGGIAHNAAQLMVAALVTETAQILYYIPPLLFCGCLTGFCIGLVCRGVLASLGGAKGGRGNGSGRAEGRL</sequence>
<dbReference type="Proteomes" id="UP000824007">
    <property type="component" value="Unassembled WGS sequence"/>
</dbReference>
<proteinExistence type="predicted"/>
<dbReference type="InterPro" id="IPR010898">
    <property type="entry name" value="Hpre_diP_synth_I"/>
</dbReference>
<dbReference type="InterPro" id="IPR014535">
    <property type="entry name" value="Hpre_diP_synt_I"/>
</dbReference>
<dbReference type="AlphaFoldDB" id="A0A9D2C5L7"/>
<dbReference type="Pfam" id="PF07456">
    <property type="entry name" value="Hpre_diP_synt_I"/>
    <property type="match status" value="1"/>
</dbReference>
<evidence type="ECO:0000256" key="1">
    <source>
        <dbReference type="SAM" id="Phobius"/>
    </source>
</evidence>
<keyword evidence="1" id="KW-0812">Transmembrane</keyword>
<comment type="caution">
    <text evidence="2">The sequence shown here is derived from an EMBL/GenBank/DDBJ whole genome shotgun (WGS) entry which is preliminary data.</text>
</comment>
<feature type="transmembrane region" description="Helical" evidence="1">
    <location>
        <begin position="127"/>
        <end position="153"/>
    </location>
</feature>
<feature type="transmembrane region" description="Helical" evidence="1">
    <location>
        <begin position="61"/>
        <end position="91"/>
    </location>
</feature>